<feature type="compositionally biased region" description="Low complexity" evidence="1">
    <location>
        <begin position="1"/>
        <end position="16"/>
    </location>
</feature>
<dbReference type="SUPFAM" id="SSF56436">
    <property type="entry name" value="C-type lectin-like"/>
    <property type="match status" value="1"/>
</dbReference>
<reference evidence="3 4" key="1">
    <citation type="journal article" date="2024" name="Nat. Commun.">
        <title>Phylogenomics reveals the evolutionary origins of lichenization in chlorophyte algae.</title>
        <authorList>
            <person name="Puginier C."/>
            <person name="Libourel C."/>
            <person name="Otte J."/>
            <person name="Skaloud P."/>
            <person name="Haon M."/>
            <person name="Grisel S."/>
            <person name="Petersen M."/>
            <person name="Berrin J.G."/>
            <person name="Delaux P.M."/>
            <person name="Dal Grande F."/>
            <person name="Keller J."/>
        </authorList>
    </citation>
    <scope>NUCLEOTIDE SEQUENCE [LARGE SCALE GENOMIC DNA]</scope>
    <source>
        <strain evidence="3 4">SAG 2043</strain>
    </source>
</reference>
<dbReference type="InterPro" id="IPR042095">
    <property type="entry name" value="SUMF_sf"/>
</dbReference>
<proteinExistence type="predicted"/>
<dbReference type="GO" id="GO:0120147">
    <property type="term" value="F:formylglycine-generating oxidase activity"/>
    <property type="evidence" value="ECO:0007669"/>
    <property type="project" value="TreeGrafter"/>
</dbReference>
<dbReference type="Pfam" id="PF03781">
    <property type="entry name" value="FGE-sulfatase"/>
    <property type="match status" value="1"/>
</dbReference>
<feature type="region of interest" description="Disordered" evidence="1">
    <location>
        <begin position="1"/>
        <end position="70"/>
    </location>
</feature>
<dbReference type="InterPro" id="IPR051043">
    <property type="entry name" value="Sulfatase_Mod_Factor_Kinase"/>
</dbReference>
<dbReference type="EMBL" id="JALJOR010000011">
    <property type="protein sequence ID" value="KAK9808976.1"/>
    <property type="molecule type" value="Genomic_DNA"/>
</dbReference>
<dbReference type="InterPro" id="IPR016187">
    <property type="entry name" value="CTDL_fold"/>
</dbReference>
<name>A0AAW1P6W4_9CHLO</name>
<dbReference type="InterPro" id="IPR005532">
    <property type="entry name" value="SUMF_dom"/>
</dbReference>
<dbReference type="NCBIfam" id="TIGR04345">
    <property type="entry name" value="ovoA_Cterm"/>
    <property type="match status" value="1"/>
</dbReference>
<dbReference type="SUPFAM" id="SSF53335">
    <property type="entry name" value="S-adenosyl-L-methionine-dependent methyltransferases"/>
    <property type="match status" value="1"/>
</dbReference>
<dbReference type="CDD" id="cd02440">
    <property type="entry name" value="AdoMet_MTases"/>
    <property type="match status" value="1"/>
</dbReference>
<dbReference type="Gene3D" id="3.90.1580.10">
    <property type="entry name" value="paralog of FGE (formylglycine-generating enzyme)"/>
    <property type="match status" value="1"/>
</dbReference>
<dbReference type="Pfam" id="PF13489">
    <property type="entry name" value="Methyltransf_23"/>
    <property type="match status" value="1"/>
</dbReference>
<protein>
    <recommendedName>
        <fullName evidence="2">Sulfatase-modifying factor enzyme-like domain-containing protein</fullName>
    </recommendedName>
</protein>
<dbReference type="Gene3D" id="3.40.50.150">
    <property type="entry name" value="Vaccinia Virus protein VP39"/>
    <property type="match status" value="1"/>
</dbReference>
<sequence>MAPCPSVVGSSEPSSPVHKRACPGKLPAPQTPSPRGPGPNSEDQGGDWQRNCRGDTTFVTAPDGSRPSWFWTGRHPSLGTPGVLSDGTITSLPLPNLATCTRQDALDYFDNTWCLTEVIFSALQGEEAFYRPPYHNLRHPFIFYYGHPAVLYVNKLRVAGVLTAPVNPQFEFIFETGVDEMSWDDLSKNSMEWPSVREVTEYRRTVYQLVRNVILAHPGFDTLPIQWTDACWAVFMGFEHERIHLETSSVLMRELPLRLLRKPKQWPAYHASVLPNAARAAADIPTNQLVQVSAGDVTIGKPHDWPSFGWDNEYGARTFHVRAFAASRFLISNGEFLQFVREGGYRNKALWSEEGWKWRTFRNAKWPAFWVLDGPAGLHRYKLRLCFEVVDMVAALPAVVNLHEARAYCNWLSQKQNLTGDAAYRLLTEPEHNRLRAVPRGADGRHSEDPVMQMSGAQLRGQANVNMAFGAECAVDAMEATPQGVHDVFGNVWQWCEDYFAALPASRGVHLLYDDFSTPCYDGEHSMIMGGAFVSTGDEASVFARFAFRPHFFQHAGFRIVSGTGPKQTSCMDSPPPHRGSWNPSTTHPTSTSDTQAVVDQQLMLHYGSPQRTLAGNSGLPAEWTAFPQRCVQQLLAAAQQLGIGAGSVLDVGCGVGGASFELARAFERVVGLDLDANAVSVAQGVQMAGRVSLSCQDEGAVCSSETVSVAADASQRARIAFKQMDPCCIAPDLAEFDAVVMLNLLERLPSPKGPLGRMAGPRGLVRPGGLLMVTSTYDWSHKVSDPQLWLGGYRDASGAVVDSAASLKAFLRDEFELVSEADMPLLLRRNQRKFEVQVSHATIWRRRAQQA</sequence>
<dbReference type="AlphaFoldDB" id="A0AAW1P6W4"/>
<accession>A0AAW1P6W4</accession>
<evidence type="ECO:0000313" key="4">
    <source>
        <dbReference type="Proteomes" id="UP001489004"/>
    </source>
</evidence>
<dbReference type="NCBIfam" id="TIGR04344">
    <property type="entry name" value="ovoA_Nterm"/>
    <property type="match status" value="1"/>
</dbReference>
<comment type="caution">
    <text evidence="3">The sequence shown here is derived from an EMBL/GenBank/DDBJ whole genome shotgun (WGS) entry which is preliminary data.</text>
</comment>
<evidence type="ECO:0000313" key="3">
    <source>
        <dbReference type="EMBL" id="KAK9808976.1"/>
    </source>
</evidence>
<dbReference type="InterPro" id="IPR027625">
    <property type="entry name" value="OvoA_Cterm"/>
</dbReference>
<evidence type="ECO:0000259" key="2">
    <source>
        <dbReference type="Pfam" id="PF03781"/>
    </source>
</evidence>
<dbReference type="PANTHER" id="PTHR23150:SF26">
    <property type="entry name" value="GENERIC METHYLTRANSFERASE"/>
    <property type="match status" value="1"/>
</dbReference>
<feature type="region of interest" description="Disordered" evidence="1">
    <location>
        <begin position="564"/>
        <end position="594"/>
    </location>
</feature>
<dbReference type="PANTHER" id="PTHR23150">
    <property type="entry name" value="SULFATASE MODIFYING FACTOR 1, 2"/>
    <property type="match status" value="1"/>
</dbReference>
<gene>
    <name evidence="3" type="ORF">WJX72_007328</name>
</gene>
<feature type="compositionally biased region" description="Low complexity" evidence="1">
    <location>
        <begin position="584"/>
        <end position="594"/>
    </location>
</feature>
<dbReference type="InterPro" id="IPR027577">
    <property type="entry name" value="OvoA_Nterm"/>
</dbReference>
<feature type="domain" description="Sulfatase-modifying factor enzyme-like" evidence="2">
    <location>
        <begin position="287"/>
        <end position="561"/>
    </location>
</feature>
<organism evidence="3 4">
    <name type="scientific">[Myrmecia] bisecta</name>
    <dbReference type="NCBI Taxonomy" id="41462"/>
    <lineage>
        <taxon>Eukaryota</taxon>
        <taxon>Viridiplantae</taxon>
        <taxon>Chlorophyta</taxon>
        <taxon>core chlorophytes</taxon>
        <taxon>Trebouxiophyceae</taxon>
        <taxon>Trebouxiales</taxon>
        <taxon>Trebouxiaceae</taxon>
        <taxon>Myrmecia</taxon>
    </lineage>
</organism>
<keyword evidence="4" id="KW-1185">Reference proteome</keyword>
<dbReference type="InterPro" id="IPR029063">
    <property type="entry name" value="SAM-dependent_MTases_sf"/>
</dbReference>
<evidence type="ECO:0000256" key="1">
    <source>
        <dbReference type="SAM" id="MobiDB-lite"/>
    </source>
</evidence>
<dbReference type="Proteomes" id="UP001489004">
    <property type="component" value="Unassembled WGS sequence"/>
</dbReference>